<name>A0AAI8VIW3_9PEZI</name>
<reference evidence="2" key="1">
    <citation type="submission" date="2023-10" db="EMBL/GenBank/DDBJ databases">
        <authorList>
            <person name="Hackl T."/>
        </authorList>
    </citation>
    <scope>NUCLEOTIDE SEQUENCE</scope>
</reference>
<dbReference type="AlphaFoldDB" id="A0AAI8VIW3"/>
<accession>A0AAI8VIW3</accession>
<gene>
    <name evidence="2" type="ORF">KHLLAP_LOCUS5713</name>
</gene>
<comment type="caution">
    <text evidence="2">The sequence shown here is derived from an EMBL/GenBank/DDBJ whole genome shotgun (WGS) entry which is preliminary data.</text>
</comment>
<keyword evidence="1" id="KW-0732">Signal</keyword>
<dbReference type="Proteomes" id="UP001295740">
    <property type="component" value="Unassembled WGS sequence"/>
</dbReference>
<evidence type="ECO:0000313" key="3">
    <source>
        <dbReference type="Proteomes" id="UP001295740"/>
    </source>
</evidence>
<keyword evidence="3" id="KW-1185">Reference proteome</keyword>
<evidence type="ECO:0000256" key="1">
    <source>
        <dbReference type="SAM" id="SignalP"/>
    </source>
</evidence>
<sequence length="125" mass="13494">MQFATSLVSLVLAAASVRAAPGTSVKAAARQETPRVYVKFFSDNACLGTWVEDTVWVQNPTDTCLDVNIPEGYNSFLVVDNYDTTTLRVFSLNGCNTNTGNYVDIAPGVEQCYAQHAGSVEFLSS</sequence>
<dbReference type="EMBL" id="CAUWAG010000007">
    <property type="protein sequence ID" value="CAJ2505245.1"/>
    <property type="molecule type" value="Genomic_DNA"/>
</dbReference>
<proteinExistence type="predicted"/>
<feature type="chain" id="PRO_5042603446" evidence="1">
    <location>
        <begin position="20"/>
        <end position="125"/>
    </location>
</feature>
<organism evidence="2 3">
    <name type="scientific">Anthostomella pinea</name>
    <dbReference type="NCBI Taxonomy" id="933095"/>
    <lineage>
        <taxon>Eukaryota</taxon>
        <taxon>Fungi</taxon>
        <taxon>Dikarya</taxon>
        <taxon>Ascomycota</taxon>
        <taxon>Pezizomycotina</taxon>
        <taxon>Sordariomycetes</taxon>
        <taxon>Xylariomycetidae</taxon>
        <taxon>Xylariales</taxon>
        <taxon>Xylariaceae</taxon>
        <taxon>Anthostomella</taxon>
    </lineage>
</organism>
<protein>
    <submittedName>
        <fullName evidence="2">Uu.00g126390.m01.CDS01</fullName>
    </submittedName>
</protein>
<feature type="signal peptide" evidence="1">
    <location>
        <begin position="1"/>
        <end position="19"/>
    </location>
</feature>
<evidence type="ECO:0000313" key="2">
    <source>
        <dbReference type="EMBL" id="CAJ2505245.1"/>
    </source>
</evidence>